<organism evidence="2 3">
    <name type="scientific">Insulibacter thermoxylanivorax</name>
    <dbReference type="NCBI Taxonomy" id="2749268"/>
    <lineage>
        <taxon>Bacteria</taxon>
        <taxon>Bacillati</taxon>
        <taxon>Bacillota</taxon>
        <taxon>Bacilli</taxon>
        <taxon>Bacillales</taxon>
        <taxon>Paenibacillaceae</taxon>
        <taxon>Insulibacter</taxon>
    </lineage>
</organism>
<sequence>MLRKKWDEQTKLQLGMLIKNQLDMHVKLNDAVDRAAEILQAPRSTCMNYWQKELKNLDWSQENPLLSVKKSGDSAGRKPRASDQAQQRQAEQTQALRSLLYRLRTSESRMRELYYQTGVLLNEYASLLKELAATIDHQGSAEEEQTDLIYSSSQALTAKDLAAGDIVRIHQHIWQDYYYICEIDNDIVYGYKLNKNLRIRRKSKKKIITQEMLQFCKIVQQNVSMEEVSSEESDDQESDAKREAK</sequence>
<gene>
    <name evidence="2" type="ORF">PRECH8_22050</name>
</gene>
<comment type="caution">
    <text evidence="2">The sequence shown here is derived from an EMBL/GenBank/DDBJ whole genome shotgun (WGS) entry which is preliminary data.</text>
</comment>
<dbReference type="AlphaFoldDB" id="A0A916QFX3"/>
<feature type="region of interest" description="Disordered" evidence="1">
    <location>
        <begin position="226"/>
        <end position="245"/>
    </location>
</feature>
<evidence type="ECO:0000313" key="2">
    <source>
        <dbReference type="EMBL" id="GFR38909.1"/>
    </source>
</evidence>
<protein>
    <submittedName>
        <fullName evidence="2">Uncharacterized protein</fullName>
    </submittedName>
</protein>
<name>A0A916QFX3_9BACL</name>
<dbReference type="RefSeq" id="WP_200967125.1">
    <property type="nucleotide sequence ID" value="NZ_BMAQ01000030.1"/>
</dbReference>
<keyword evidence="3" id="KW-1185">Reference proteome</keyword>
<evidence type="ECO:0000256" key="1">
    <source>
        <dbReference type="SAM" id="MobiDB-lite"/>
    </source>
</evidence>
<evidence type="ECO:0000313" key="3">
    <source>
        <dbReference type="Proteomes" id="UP000654993"/>
    </source>
</evidence>
<proteinExistence type="predicted"/>
<feature type="compositionally biased region" description="Acidic residues" evidence="1">
    <location>
        <begin position="228"/>
        <end position="237"/>
    </location>
</feature>
<reference evidence="2" key="2">
    <citation type="journal article" date="2021" name="Data Brief">
        <title>Draft genome sequence data of the facultative, thermophilic, xylanolytic bacterium Paenibacillus sp. strain DA-C8.</title>
        <authorList>
            <person name="Chhe C."/>
            <person name="Uke A."/>
            <person name="Baramee S."/>
            <person name="Ungkulpasvich U."/>
            <person name="Tachaapaikoon C."/>
            <person name="Pason P."/>
            <person name="Waeonukul R."/>
            <person name="Ratanakhanokchai K."/>
            <person name="Kosugi A."/>
        </authorList>
    </citation>
    <scope>NUCLEOTIDE SEQUENCE</scope>
    <source>
        <strain evidence="2">DA-C8</strain>
    </source>
</reference>
<dbReference type="Proteomes" id="UP000654993">
    <property type="component" value="Unassembled WGS sequence"/>
</dbReference>
<dbReference type="EMBL" id="BMAQ01000030">
    <property type="protein sequence ID" value="GFR38909.1"/>
    <property type="molecule type" value="Genomic_DNA"/>
</dbReference>
<reference evidence="2" key="1">
    <citation type="submission" date="2020-08" db="EMBL/GenBank/DDBJ databases">
        <authorList>
            <person name="Uke A."/>
            <person name="Chhe C."/>
            <person name="Baramee S."/>
            <person name="Kosugi A."/>
        </authorList>
    </citation>
    <scope>NUCLEOTIDE SEQUENCE</scope>
    <source>
        <strain evidence="2">DA-C8</strain>
    </source>
</reference>
<feature type="region of interest" description="Disordered" evidence="1">
    <location>
        <begin position="68"/>
        <end position="89"/>
    </location>
</feature>
<accession>A0A916QFX3</accession>